<keyword evidence="1" id="KW-0812">Transmembrane</keyword>
<feature type="transmembrane region" description="Helical" evidence="1">
    <location>
        <begin position="1241"/>
        <end position="1260"/>
    </location>
</feature>
<keyword evidence="1" id="KW-1133">Transmembrane helix</keyword>
<feature type="transmembrane region" description="Helical" evidence="1">
    <location>
        <begin position="1272"/>
        <end position="1294"/>
    </location>
</feature>
<protein>
    <submittedName>
        <fullName evidence="2">Uncharacterized protein</fullName>
    </submittedName>
</protein>
<dbReference type="Proteomes" id="UP000580250">
    <property type="component" value="Unassembled WGS sequence"/>
</dbReference>
<reference evidence="2 3" key="1">
    <citation type="submission" date="2020-08" db="EMBL/GenBank/DDBJ databases">
        <authorList>
            <person name="Koutsovoulos G."/>
            <person name="Danchin GJ E."/>
        </authorList>
    </citation>
    <scope>NUCLEOTIDE SEQUENCE [LARGE SCALE GENOMIC DNA]</scope>
</reference>
<dbReference type="OrthoDB" id="47801at2759"/>
<sequence>MIHIQRLILTIETRAHKGLLRIAINGLKDDDGRPITEEQRIGSQHEALDTLIRILEECKSNVHSSELQKLTRSDIDLYSALLLDSIPYILQSAYVNSSSRTISHKWTILLCDFIQIIQWPPAGLSLNKASQFMNTLLVGLTKVLEELFKVQRASSLNWLFVLIGYVVEIENHASSVANTSTFCSTASIPSDSVIDEMDGMDMFSIDDSTDCNLQFYGDFLNDGNGQHFNNGKNPYKNIFASVGLSSEWPKNLLGIMLSSAYGAFSGYQNSWNVGNDTNKNGNPSTSSSLQRHHLLMNHLPGLLETKPLIFSCIHGTDHIRVLNEQENENFDLPTTFSTDLNKKSEACVDGSEQKSFPLQNIVSVTQPIKQLNRKFSPHSSFFTQLPRIYLCIDGMTGGAQKFIVLDFGYKVMLGDLIVPASEYMPSLRIDAWLMDEKTDSIFVANTSEIGAKSLTINVLLPPVICGFLKLTYTVRQLYNEPCTVNLGQFFGAKMVDFEEDLDGKNILSELIFLSDSLKVAYECSANGIKGTLRDDGNPTFEQIRRHSIRQQYRECFALRLEYNIVRNLIARIQMDNKVLDENDKKELKQQQSGWSMIGLEQLAVMAHRLIALLNLFSAFTDARKMIVLPPTNQSMPSVSISQTNLPSLDTAVLHFGLFCMDSLPKFRAECISWPFHYGVYTNWWGKFFVEVLNQHFASKMCQKNLDSAFIILSYLCSETVKYPRFQTNIIEQLVLSVLAGISTDNGVNISTLKQPTNVNFKILLSWVLMLISSDFDIIISKKRQNDRWLFLGSDFGPSNSGAADQFNARTCPILQRGYAIKKKYGTAKFAGPSSFVNVPNVAPFCISQSKMITFVKNRYKTLIDKLEKMKQSETFNYANSYSLPKVACFHSVVFAYSKMVQRAVDSNAIGQFLLGEDRNTSSISSNMFGIYSHYGNGQSFSVINAPAKNICFSNMDSENHFGITNDPLDFIGGLAIYSYEKMDGGFNSCWRVSTPPFSSTFSSSGIPITSSISKKKVTPKTTKSMAQKGIGSISNMPVNEEHLEIIDQNNLATSYFGMCPNAWITVELGSMPPTPPPHYGVTQKDNYSLKHQLQYQQHRLKYRQQQNSSTNSVNENNSNNASMDIYVAASVTENSTLDNKKENESTKGLDTGNEVVDVINTQSEVNVTSQIPSGENTPATLGLSSASTFGVSTTPKTTPFLLTPTLLSPIDGSEADLKELVMAVESALKQKKSKPFPKQSAGSITLIFFLLIFFSCFSEVEGFVFNTFDVGFITATIFYFVLAIAAAGGVYYLYKKGWFTIERTRVRNQEDLERGELAVREELQQINYLSRSNSFETLSLYEEFQPNTFFLTNGAFIRTSYFSNEGVRELPNGVMPILAAGTDGEHCFGVLHCVAVEVSSDPIPPEFVAFRAPR</sequence>
<name>A0A6V7V5V6_MELEN</name>
<organism evidence="2 3">
    <name type="scientific">Meloidogyne enterolobii</name>
    <name type="common">Root-knot nematode worm</name>
    <name type="synonym">Meloidogyne mayaguensis</name>
    <dbReference type="NCBI Taxonomy" id="390850"/>
    <lineage>
        <taxon>Eukaryota</taxon>
        <taxon>Metazoa</taxon>
        <taxon>Ecdysozoa</taxon>
        <taxon>Nematoda</taxon>
        <taxon>Chromadorea</taxon>
        <taxon>Rhabditida</taxon>
        <taxon>Tylenchina</taxon>
        <taxon>Tylenchomorpha</taxon>
        <taxon>Tylenchoidea</taxon>
        <taxon>Meloidogynidae</taxon>
        <taxon>Meloidogyninae</taxon>
        <taxon>Meloidogyne</taxon>
    </lineage>
</organism>
<accession>A0A6V7V5V6</accession>
<gene>
    <name evidence="2" type="ORF">MENT_LOCUS21751</name>
</gene>
<comment type="caution">
    <text evidence="2">The sequence shown here is derived from an EMBL/GenBank/DDBJ whole genome shotgun (WGS) entry which is preliminary data.</text>
</comment>
<evidence type="ECO:0000256" key="1">
    <source>
        <dbReference type="SAM" id="Phobius"/>
    </source>
</evidence>
<evidence type="ECO:0000313" key="2">
    <source>
        <dbReference type="EMBL" id="CAD2170345.1"/>
    </source>
</evidence>
<dbReference type="EMBL" id="CAJEWN010000167">
    <property type="protein sequence ID" value="CAD2170345.1"/>
    <property type="molecule type" value="Genomic_DNA"/>
</dbReference>
<evidence type="ECO:0000313" key="3">
    <source>
        <dbReference type="Proteomes" id="UP000580250"/>
    </source>
</evidence>
<keyword evidence="1" id="KW-0472">Membrane</keyword>
<proteinExistence type="predicted"/>